<keyword evidence="3" id="KW-1185">Reference proteome</keyword>
<evidence type="ECO:0000313" key="2">
    <source>
        <dbReference type="EMBL" id="GAK51934.1"/>
    </source>
</evidence>
<name>A0A081BNG8_9BACT</name>
<dbReference type="EMBL" id="DF820457">
    <property type="protein sequence ID" value="GAK51934.1"/>
    <property type="molecule type" value="Genomic_DNA"/>
</dbReference>
<organism evidence="2">
    <name type="scientific">Candidatus Moduliflexus flocculans</name>
    <dbReference type="NCBI Taxonomy" id="1499966"/>
    <lineage>
        <taxon>Bacteria</taxon>
        <taxon>Candidatus Moduliflexota</taxon>
        <taxon>Candidatus Moduliflexia</taxon>
        <taxon>Candidatus Moduliflexales</taxon>
        <taxon>Candidatus Moduliflexaceae</taxon>
    </lineage>
</organism>
<sequence length="142" mass="16056">MLEHFQARRLLAEVTMPQRMDKLSGTSRLQPPCRSAARKSIPINRILRFRRWARRPLSSRKFRSVLAAARTGPIASASRDWKNALAICRPPRIPSQPLRNVPTRRMLQARRSSNPRAPGRMSANARLPSKTRTLLTARGGVA</sequence>
<dbReference type="Proteomes" id="UP000030700">
    <property type="component" value="Unassembled WGS sequence"/>
</dbReference>
<dbReference type="HOGENOM" id="CLU_1811982_0_0_0"/>
<accession>A0A081BNG8</accession>
<gene>
    <name evidence="2" type="ORF">U14_03180</name>
</gene>
<protein>
    <submittedName>
        <fullName evidence="2">Uncharacterized protein</fullName>
    </submittedName>
</protein>
<feature type="region of interest" description="Disordered" evidence="1">
    <location>
        <begin position="92"/>
        <end position="142"/>
    </location>
</feature>
<evidence type="ECO:0000313" key="3">
    <source>
        <dbReference type="Proteomes" id="UP000030700"/>
    </source>
</evidence>
<dbReference type="AlphaFoldDB" id="A0A081BNG8"/>
<proteinExistence type="predicted"/>
<reference evidence="2" key="1">
    <citation type="journal article" date="2015" name="PeerJ">
        <title>First genomic representation of candidate bacterial phylum KSB3 points to enhanced environmental sensing as a trigger of wastewater bulking.</title>
        <authorList>
            <person name="Sekiguchi Y."/>
            <person name="Ohashi A."/>
            <person name="Parks D.H."/>
            <person name="Yamauchi T."/>
            <person name="Tyson G.W."/>
            <person name="Hugenholtz P."/>
        </authorList>
    </citation>
    <scope>NUCLEOTIDE SEQUENCE [LARGE SCALE GENOMIC DNA]</scope>
</reference>
<evidence type="ECO:0000256" key="1">
    <source>
        <dbReference type="SAM" id="MobiDB-lite"/>
    </source>
</evidence>